<evidence type="ECO:0000256" key="5">
    <source>
        <dbReference type="ARBA" id="ARBA00029447"/>
    </source>
</evidence>
<dbReference type="SMART" id="SM00304">
    <property type="entry name" value="HAMP"/>
    <property type="match status" value="1"/>
</dbReference>
<dbReference type="PRINTS" id="PR00260">
    <property type="entry name" value="CHEMTRNSDUCR"/>
</dbReference>
<dbReference type="SMART" id="SM00283">
    <property type="entry name" value="MA"/>
    <property type="match status" value="1"/>
</dbReference>
<dbReference type="CDD" id="cd06225">
    <property type="entry name" value="HAMP"/>
    <property type="match status" value="1"/>
</dbReference>
<keyword evidence="2" id="KW-1003">Cell membrane</keyword>
<name>A0A133K9F1_HEYCO</name>
<gene>
    <name evidence="11" type="ORF">HMPREF3213_03926</name>
</gene>
<dbReference type="GO" id="GO:0006935">
    <property type="term" value="P:chemotaxis"/>
    <property type="evidence" value="ECO:0007669"/>
    <property type="project" value="InterPro"/>
</dbReference>
<comment type="subcellular location">
    <subcellularLocation>
        <location evidence="1">Cell membrane</location>
    </subcellularLocation>
</comment>
<feature type="region of interest" description="Disordered" evidence="7">
    <location>
        <begin position="1"/>
        <end position="22"/>
    </location>
</feature>
<dbReference type="GO" id="GO:0004888">
    <property type="term" value="F:transmembrane signaling receptor activity"/>
    <property type="evidence" value="ECO:0007669"/>
    <property type="project" value="InterPro"/>
</dbReference>
<accession>A0A133K9F1</accession>
<sequence length="598" mass="65296">MNKKNIFAKRRQKNEKRKNSRPNRQLHRLALYYVQTIRGKIVISFGVLTALLIVLTVTSYINMRELENEINHVVQHDLAVHDRVQSLLNQTGEIETGALNYAISGKEGALRPYDQGKQEASSTLSRLQKMLKDNRLQSKKLEKISEAYNFWVGTVDRVVEARQYGSEQEAVAQVKDSQASGYMKNLKSSINDLLISTTQASESRIGDLHRSVLIARIVTVTLSLLAIVLAVMLSISLTKNIKSSTRKISRSILGIADAGGDLTRRIEVTSNDELAKLARDTNQLIDGIARLVKEVSAMAESVSASSEELLASSEETSKTIQSIAETANEIAADSEQTSSKMDTSLSKMKSLEEVVDTLFRQAETVKQASLHMKESAEKGSRSIMETSGKMKSIEAIMTNTSKTVEALGEKSDDITKIIMTITGIAKQTNLLALNAAIEAARAGEHGRGFAVVADEVRKLAEQSQSAAQEVTNIVRSIQKEISTIIGQNQEGVEAVTSGVQISNETMHSLEVIQKQTNETTNVIIDMAAQIEKTQKLSVDVADSFDAVSKIAMNTAANTEMTAASTEEGSASMEEVTAAASELSKQAENLRKLIGNFKI</sequence>
<dbReference type="Pfam" id="PF05227">
    <property type="entry name" value="CHASE3"/>
    <property type="match status" value="1"/>
</dbReference>
<keyword evidence="3 8" id="KW-0472">Membrane</keyword>
<comment type="caution">
    <text evidence="11">The sequence shown here is derived from an EMBL/GenBank/DDBJ whole genome shotgun (WGS) entry which is preliminary data.</text>
</comment>
<evidence type="ECO:0000256" key="3">
    <source>
        <dbReference type="ARBA" id="ARBA00023136"/>
    </source>
</evidence>
<dbReference type="PANTHER" id="PTHR32089">
    <property type="entry name" value="METHYL-ACCEPTING CHEMOTAXIS PROTEIN MCPB"/>
    <property type="match status" value="1"/>
</dbReference>
<feature type="transmembrane region" description="Helical" evidence="8">
    <location>
        <begin position="213"/>
        <end position="237"/>
    </location>
</feature>
<dbReference type="GO" id="GO:0005886">
    <property type="term" value="C:plasma membrane"/>
    <property type="evidence" value="ECO:0007669"/>
    <property type="project" value="UniProtKB-SubCell"/>
</dbReference>
<evidence type="ECO:0000313" key="11">
    <source>
        <dbReference type="EMBL" id="KWZ76173.1"/>
    </source>
</evidence>
<dbReference type="EMBL" id="LRPN01000211">
    <property type="protein sequence ID" value="KWZ76173.1"/>
    <property type="molecule type" value="Genomic_DNA"/>
</dbReference>
<feature type="transmembrane region" description="Helical" evidence="8">
    <location>
        <begin position="41"/>
        <end position="61"/>
    </location>
</feature>
<evidence type="ECO:0000256" key="4">
    <source>
        <dbReference type="ARBA" id="ARBA00023224"/>
    </source>
</evidence>
<protein>
    <submittedName>
        <fullName evidence="11">Methyl-accepting chemotaxis protein signaling domain protein</fullName>
    </submittedName>
</protein>
<proteinExistence type="inferred from homology"/>
<evidence type="ECO:0000313" key="12">
    <source>
        <dbReference type="Proteomes" id="UP000070376"/>
    </source>
</evidence>
<organism evidence="11 12">
    <name type="scientific">Heyndrickxia coagulans</name>
    <name type="common">Weizmannia coagulans</name>
    <dbReference type="NCBI Taxonomy" id="1398"/>
    <lineage>
        <taxon>Bacteria</taxon>
        <taxon>Bacillati</taxon>
        <taxon>Bacillota</taxon>
        <taxon>Bacilli</taxon>
        <taxon>Bacillales</taxon>
        <taxon>Bacillaceae</taxon>
        <taxon>Heyndrickxia</taxon>
    </lineage>
</organism>
<evidence type="ECO:0000256" key="7">
    <source>
        <dbReference type="SAM" id="MobiDB-lite"/>
    </source>
</evidence>
<evidence type="ECO:0000256" key="8">
    <source>
        <dbReference type="SAM" id="Phobius"/>
    </source>
</evidence>
<dbReference type="PROSITE" id="PS50885">
    <property type="entry name" value="HAMP"/>
    <property type="match status" value="1"/>
</dbReference>
<dbReference type="PANTHER" id="PTHR32089:SF112">
    <property type="entry name" value="LYSOZYME-LIKE PROTEIN-RELATED"/>
    <property type="match status" value="1"/>
</dbReference>
<dbReference type="AlphaFoldDB" id="A0A133K9F1"/>
<dbReference type="InterPro" id="IPR004089">
    <property type="entry name" value="MCPsignal_dom"/>
</dbReference>
<dbReference type="SUPFAM" id="SSF58104">
    <property type="entry name" value="Methyl-accepting chemotaxis protein (MCP) signaling domain"/>
    <property type="match status" value="2"/>
</dbReference>
<dbReference type="PROSITE" id="PS50111">
    <property type="entry name" value="CHEMOTAXIS_TRANSDUC_2"/>
    <property type="match status" value="1"/>
</dbReference>
<evidence type="ECO:0000259" key="10">
    <source>
        <dbReference type="PROSITE" id="PS50885"/>
    </source>
</evidence>
<dbReference type="InterPro" id="IPR007891">
    <property type="entry name" value="CHASE3"/>
</dbReference>
<dbReference type="Proteomes" id="UP000070376">
    <property type="component" value="Unassembled WGS sequence"/>
</dbReference>
<keyword evidence="4 6" id="KW-0807">Transducer</keyword>
<evidence type="ECO:0000256" key="6">
    <source>
        <dbReference type="PROSITE-ProRule" id="PRU00284"/>
    </source>
</evidence>
<keyword evidence="8" id="KW-1133">Transmembrane helix</keyword>
<comment type="similarity">
    <text evidence="5">Belongs to the methyl-accepting chemotaxis (MCP) protein family.</text>
</comment>
<feature type="domain" description="HAMP" evidence="10">
    <location>
        <begin position="239"/>
        <end position="293"/>
    </location>
</feature>
<evidence type="ECO:0000256" key="2">
    <source>
        <dbReference type="ARBA" id="ARBA00022475"/>
    </source>
</evidence>
<dbReference type="Pfam" id="PF00015">
    <property type="entry name" value="MCPsignal"/>
    <property type="match status" value="1"/>
</dbReference>
<evidence type="ECO:0000256" key="1">
    <source>
        <dbReference type="ARBA" id="ARBA00004236"/>
    </source>
</evidence>
<dbReference type="Gene3D" id="1.10.287.950">
    <property type="entry name" value="Methyl-accepting chemotaxis protein"/>
    <property type="match status" value="1"/>
</dbReference>
<dbReference type="InterPro" id="IPR004090">
    <property type="entry name" value="Chemotax_Me-accpt_rcpt"/>
</dbReference>
<reference evidence="12" key="1">
    <citation type="submission" date="2016-01" db="EMBL/GenBank/DDBJ databases">
        <authorList>
            <person name="Mitreva M."/>
            <person name="Pepin K.H."/>
            <person name="Mihindukulasuriya K.A."/>
            <person name="Fulton R."/>
            <person name="Fronick C."/>
            <person name="O'Laughlin M."/>
            <person name="Miner T."/>
            <person name="Herter B."/>
            <person name="Rosa B.A."/>
            <person name="Cordes M."/>
            <person name="Tomlinson C."/>
            <person name="Wollam A."/>
            <person name="Palsikar V.B."/>
            <person name="Mardis E.R."/>
            <person name="Wilson R.K."/>
        </authorList>
    </citation>
    <scope>NUCLEOTIDE SEQUENCE [LARGE SCALE GENOMIC DNA]</scope>
    <source>
        <strain evidence="12">GED7749B</strain>
    </source>
</reference>
<keyword evidence="8" id="KW-0812">Transmembrane</keyword>
<feature type="domain" description="Methyl-accepting transducer" evidence="9">
    <location>
        <begin position="312"/>
        <end position="548"/>
    </location>
</feature>
<dbReference type="PATRIC" id="fig|1398.22.peg.3930"/>
<dbReference type="InterPro" id="IPR003660">
    <property type="entry name" value="HAMP_dom"/>
</dbReference>
<dbReference type="Gene3D" id="6.10.340.10">
    <property type="match status" value="1"/>
</dbReference>
<evidence type="ECO:0000259" key="9">
    <source>
        <dbReference type="PROSITE" id="PS50111"/>
    </source>
</evidence>
<dbReference type="RefSeq" id="WP_061087312.1">
    <property type="nucleotide sequence ID" value="NZ_KQ955938.1"/>
</dbReference>
<dbReference type="GO" id="GO:0007165">
    <property type="term" value="P:signal transduction"/>
    <property type="evidence" value="ECO:0007669"/>
    <property type="project" value="UniProtKB-KW"/>
</dbReference>